<evidence type="ECO:0000313" key="6">
    <source>
        <dbReference type="EMBL" id="AKV78923.1"/>
    </source>
</evidence>
<keyword evidence="1" id="KW-1133">Transmembrane helix</keyword>
<dbReference type="OrthoDB" id="371891at2157"/>
<evidence type="ECO:0000313" key="13">
    <source>
        <dbReference type="Proteomes" id="UP000062475"/>
    </source>
</evidence>
<feature type="transmembrane region" description="Helical" evidence="1">
    <location>
        <begin position="403"/>
        <end position="423"/>
    </location>
</feature>
<dbReference type="Pfam" id="PF00361">
    <property type="entry name" value="Proton_antipo_M"/>
    <property type="match status" value="1"/>
</dbReference>
<feature type="transmembrane region" description="Helical" evidence="1">
    <location>
        <begin position="21"/>
        <end position="42"/>
    </location>
</feature>
<dbReference type="Proteomes" id="UP000029084">
    <property type="component" value="Chromosome"/>
</dbReference>
<feature type="transmembrane region" description="Helical" evidence="1">
    <location>
        <begin position="251"/>
        <end position="273"/>
    </location>
</feature>
<keyword evidence="1" id="KW-0472">Membrane</keyword>
<feature type="transmembrane region" description="Helical" evidence="1">
    <location>
        <begin position="192"/>
        <end position="211"/>
    </location>
</feature>
<dbReference type="GeneID" id="91755932"/>
<organism evidence="3 9">
    <name type="scientific">Metallosphaera sedula</name>
    <dbReference type="NCBI Taxonomy" id="43687"/>
    <lineage>
        <taxon>Archaea</taxon>
        <taxon>Thermoproteota</taxon>
        <taxon>Thermoprotei</taxon>
        <taxon>Sulfolobales</taxon>
        <taxon>Sulfolobaceae</taxon>
        <taxon>Metallosphaera</taxon>
    </lineage>
</organism>
<evidence type="ECO:0000313" key="11">
    <source>
        <dbReference type="Proteomes" id="UP000061362"/>
    </source>
</evidence>
<feature type="transmembrane region" description="Helical" evidence="1">
    <location>
        <begin position="159"/>
        <end position="180"/>
    </location>
</feature>
<dbReference type="EMBL" id="CP012172">
    <property type="protein sequence ID" value="AKV74433.1"/>
    <property type="molecule type" value="Genomic_DNA"/>
</dbReference>
<evidence type="ECO:0000313" key="7">
    <source>
        <dbReference type="EMBL" id="AKV81168.1"/>
    </source>
</evidence>
<feature type="transmembrane region" description="Helical" evidence="1">
    <location>
        <begin position="551"/>
        <end position="569"/>
    </location>
</feature>
<dbReference type="EMBL" id="CP008822">
    <property type="protein sequence ID" value="AIM27572.1"/>
    <property type="molecule type" value="Genomic_DNA"/>
</dbReference>
<reference evidence="11 12" key="2">
    <citation type="journal article" date="2015" name="Genome Announc.">
        <title>Complete Genome Sequences of Evolved Arsenate-Resistant Metallosphaera sedula Strains.</title>
        <authorList>
            <person name="Ai C."/>
            <person name="McCarthy S."/>
            <person name="Schackwitz W."/>
            <person name="Martin J."/>
            <person name="Lipzen A."/>
            <person name="Blum P."/>
        </authorList>
    </citation>
    <scope>NUCLEOTIDE SEQUENCE [LARGE SCALE GENOMIC DNA]</scope>
    <source>
        <strain evidence="6 12">ARS120-1</strain>
        <strain evidence="7 11">ARS120-2</strain>
        <strain evidence="4 14">ARS50-1</strain>
        <strain evidence="5 13">ARS50-2</strain>
    </source>
</reference>
<evidence type="ECO:0000313" key="8">
    <source>
        <dbReference type="EMBL" id="AKV83407.1"/>
    </source>
</evidence>
<evidence type="ECO:0000313" key="4">
    <source>
        <dbReference type="EMBL" id="AKV74433.1"/>
    </source>
</evidence>
<reference evidence="3 9" key="1">
    <citation type="journal article" date="2014" name="J. Bacteriol.">
        <title>Role of an Archaeal PitA Transporter in the Copper and Arsenic Resistance of Metallosphaera sedula, an Extreme Thermoacidophile.</title>
        <authorList>
            <person name="McCarthy S."/>
            <person name="Ai C."/>
            <person name="Wheaton G."/>
            <person name="Tevatia R."/>
            <person name="Eckrich V."/>
            <person name="Kelly R."/>
            <person name="Blum P."/>
        </authorList>
    </citation>
    <scope>NUCLEOTIDE SEQUENCE [LARGE SCALE GENOMIC DNA]</scope>
    <source>
        <strain evidence="3 9">CuR1</strain>
    </source>
</reference>
<proteinExistence type="predicted"/>
<dbReference type="PATRIC" id="fig|43687.5.peg.1555"/>
<dbReference type="Proteomes" id="UP000062475">
    <property type="component" value="Chromosome"/>
</dbReference>
<feature type="transmembrane region" description="Helical" evidence="1">
    <location>
        <begin position="455"/>
        <end position="472"/>
    </location>
</feature>
<dbReference type="OMA" id="TSADIFW"/>
<evidence type="ECO:0000259" key="2">
    <source>
        <dbReference type="Pfam" id="PF00361"/>
    </source>
</evidence>
<keyword evidence="3" id="KW-0830">Ubiquinone</keyword>
<dbReference type="EMBL" id="CP012173">
    <property type="protein sequence ID" value="AKV76672.1"/>
    <property type="molecule type" value="Genomic_DNA"/>
</dbReference>
<dbReference type="PANTHER" id="PTHR43373:SF1">
    <property type="entry name" value="NA(+)_H(+) ANTIPORTER SUBUNIT A"/>
    <property type="match status" value="1"/>
</dbReference>
<gene>
    <name evidence="3" type="ORF">HA72_1431</name>
    <name evidence="4" type="ORF">MsedA_1450</name>
    <name evidence="5" type="ORF">MsedB_1452</name>
    <name evidence="6" type="ORF">MsedC_1450</name>
    <name evidence="7" type="ORF">MsedD_1451</name>
    <name evidence="8" type="ORF">MsedE_1456</name>
</gene>
<evidence type="ECO:0000313" key="14">
    <source>
        <dbReference type="Proteomes" id="UP000068832"/>
    </source>
</evidence>
<feature type="transmembrane region" description="Helical" evidence="1">
    <location>
        <begin position="122"/>
        <end position="144"/>
    </location>
</feature>
<accession>A0A088E777</accession>
<evidence type="ECO:0000313" key="10">
    <source>
        <dbReference type="Proteomes" id="UP000056255"/>
    </source>
</evidence>
<dbReference type="Proteomes" id="UP000061362">
    <property type="component" value="Chromosome"/>
</dbReference>
<dbReference type="Proteomes" id="UP000056255">
    <property type="component" value="Chromosome"/>
</dbReference>
<dbReference type="EMBL" id="CP012176">
    <property type="protein sequence ID" value="AKV83407.1"/>
    <property type="molecule type" value="Genomic_DNA"/>
</dbReference>
<dbReference type="EMBL" id="CP012174">
    <property type="protein sequence ID" value="AKV78923.1"/>
    <property type="molecule type" value="Genomic_DNA"/>
</dbReference>
<keyword evidence="1" id="KW-0812">Transmembrane</keyword>
<dbReference type="Proteomes" id="UP000068832">
    <property type="component" value="Chromosome"/>
</dbReference>
<dbReference type="InterPro" id="IPR001750">
    <property type="entry name" value="ND/Mrp_TM"/>
</dbReference>
<dbReference type="AlphaFoldDB" id="A0A088E777"/>
<dbReference type="PANTHER" id="PTHR43373">
    <property type="entry name" value="NA(+)/H(+) ANTIPORTER SUBUNIT"/>
    <property type="match status" value="1"/>
</dbReference>
<feature type="transmembrane region" description="Helical" evidence="1">
    <location>
        <begin position="361"/>
        <end position="382"/>
    </location>
</feature>
<evidence type="ECO:0000313" key="12">
    <source>
        <dbReference type="Proteomes" id="UP000062398"/>
    </source>
</evidence>
<feature type="transmembrane region" description="Helical" evidence="1">
    <location>
        <begin position="285"/>
        <end position="307"/>
    </location>
</feature>
<dbReference type="InterPro" id="IPR050616">
    <property type="entry name" value="CPA3_Na-H_Antiporter_A"/>
</dbReference>
<protein>
    <submittedName>
        <fullName evidence="4">Hydantoin racemase</fullName>
    </submittedName>
    <submittedName>
        <fullName evidence="3">NADH/Ubiquinone/plastoquinone (Complex I)</fullName>
    </submittedName>
</protein>
<dbReference type="NCBIfam" id="NF005046">
    <property type="entry name" value="PRK06459.1"/>
    <property type="match status" value="1"/>
</dbReference>
<feature type="transmembrane region" description="Helical" evidence="1">
    <location>
        <begin position="48"/>
        <end position="66"/>
    </location>
</feature>
<evidence type="ECO:0000256" key="1">
    <source>
        <dbReference type="SAM" id="Phobius"/>
    </source>
</evidence>
<evidence type="ECO:0000313" key="3">
    <source>
        <dbReference type="EMBL" id="AIM27572.1"/>
    </source>
</evidence>
<name>A0A088E777_9CREN</name>
<feature type="transmembrane region" description="Helical" evidence="1">
    <location>
        <begin position="319"/>
        <end position="349"/>
    </location>
</feature>
<feature type="transmembrane region" description="Helical" evidence="1">
    <location>
        <begin position="73"/>
        <end position="91"/>
    </location>
</feature>
<evidence type="ECO:0000313" key="5">
    <source>
        <dbReference type="EMBL" id="AKV76672.1"/>
    </source>
</evidence>
<reference evidence="8 10" key="3">
    <citation type="submission" date="2015-07" db="EMBL/GenBank/DDBJ databases">
        <title>Physiological, transcriptional responses and genome re-sequencing of acid resistant extremely thermoacidophilic Metallosphaera sedula SARC-M1.</title>
        <authorList>
            <person name="Ai C."/>
            <person name="McCarthy S."/>
            <person name="Eckrich V."/>
            <person name="Rudrappa D."/>
            <person name="Qiu G."/>
            <person name="Blum P."/>
        </authorList>
    </citation>
    <scope>NUCLEOTIDE SEQUENCE [LARGE SCALE GENOMIC DNA]</scope>
    <source>
        <strain evidence="8 10">SARC-M1</strain>
    </source>
</reference>
<feature type="domain" description="NADH:quinone oxidoreductase/Mrp antiporter transmembrane" evidence="2">
    <location>
        <begin position="91"/>
        <end position="353"/>
    </location>
</feature>
<sequence>MILELDLIYILSALSLVTSLFSNRISLVLLVLASGILAFYGVQELPMGIFYLVAGLVWVLVALHSLFHYSDKWLTMTLSGTVLGIIVVLTSTNYIEFLAGWETMTLFSFVGIAIYRKDWKPALTFLAFGELSTALLLAGFALAYSQTGSLVFERLSTQLPLIITSMGFIVKMGIFPFLVVEWLPIAHGNARSDLSAVLSATVTMTGIYGILKMESLSPVSTYLGIFLLAVGAFSNLFGALYSYVSDHVKGLLAFSTIENNGAMLALLGSLELVSGDLKEFVTFSLFTYVIAHSLAKTGLFLSTGYVEGESLTTASSFRYGLSVLGAVLMAMSLSGLLPTIGGIATWSLLESMFMEAITLPHFINIVPIVAGVMIGMGEGFATGSLAKFVSYTQLTKPIKDKQGLILAVSGILVLVTVGLAYLLSPFRTEVSQLGVGLNSLISSQYQRSFGGIDPLYILVSWPIIALIVYLSLGKRKIRVVDPWDNGSAQGFRYTSFGMANNVRLMLRALLRTKTGSLETSADIFWQAMLVLIRWYLKFSRTFSRSFMNGSLRWYMVYMIIAIVVIMVITL</sequence>
<dbReference type="EMBL" id="CP012175">
    <property type="protein sequence ID" value="AKV81168.1"/>
    <property type="molecule type" value="Genomic_DNA"/>
</dbReference>
<dbReference type="RefSeq" id="WP_012021375.1">
    <property type="nucleotide sequence ID" value="NZ_CP008822.1"/>
</dbReference>
<feature type="transmembrane region" description="Helical" evidence="1">
    <location>
        <begin position="223"/>
        <end position="244"/>
    </location>
</feature>
<evidence type="ECO:0000313" key="9">
    <source>
        <dbReference type="Proteomes" id="UP000029084"/>
    </source>
</evidence>
<dbReference type="Proteomes" id="UP000062398">
    <property type="component" value="Chromosome"/>
</dbReference>